<dbReference type="InterPro" id="IPR013595">
    <property type="entry name" value="Pept_S33_TAP-like_C"/>
</dbReference>
<evidence type="ECO:0000313" key="6">
    <source>
        <dbReference type="EMBL" id="GER98109.1"/>
    </source>
</evidence>
<organism evidence="6 7">
    <name type="scientific">Acrocarpospora corrugata</name>
    <dbReference type="NCBI Taxonomy" id="35763"/>
    <lineage>
        <taxon>Bacteria</taxon>
        <taxon>Bacillati</taxon>
        <taxon>Actinomycetota</taxon>
        <taxon>Actinomycetes</taxon>
        <taxon>Streptosporangiales</taxon>
        <taxon>Streptosporangiaceae</taxon>
        <taxon>Acrocarpospora</taxon>
    </lineage>
</organism>
<dbReference type="RefSeq" id="WP_155334562.1">
    <property type="nucleotide sequence ID" value="NZ_BAAABN010000006.1"/>
</dbReference>
<keyword evidence="3" id="KW-0732">Signal</keyword>
<feature type="domain" description="Peptidase S33 tripeptidyl aminopeptidase-like C-terminal" evidence="5">
    <location>
        <begin position="399"/>
        <end position="493"/>
    </location>
</feature>
<sequence>MSPLRAVAVIAAFIVGLGSLTPPALAADRAPITVGSLTLPPCDTSALAWCTTIQVPFSYGDPAAGTTGIYFEWFPATENAQGTVLAVQGGPGYSSTDYRDDYRDMLGPLTRTRNVLIADLRGTGRSDPVRCPRLQNTTTADGNQAYIDAVGACGRRLNHTRQRPDGSYVHASDLYTSANSARDVARLLDLLSTGRVDLYGDSYGTYFAQVFTSRYPARLRSVTLDAAYPVLDADPFYPDAIETARTAFDVACERSTGCAGWAAVEEMVAAVRDTPVTGQTENPDGTLVQATVNVDTMAQLVIAAGPDSGVYRELVPAIRAYLDRGDERPILRLTARSIFPNDDSGPTAEFSAGLYSAVYCNDYPQPFAYTGNRVQQYQQAVDALPEGMFAPFTVAEWTSSGAEEFDSCLEWPKPLVDDPPIVSGTPIAPLSLPVLVLSGELDSLTTPADGRRVAEQMGPHAQWVQVANMIHVSAMVDYVGCAEGLVRKFIRQPAQLLDASCAAGMPEIRLVGGFPERRAQAVPAVAGPGNQAGAAALRLATIGAAVVEDTIWQWYYVSVDSGVGLRGGTFRVEGDDPVYSLTFRNVRWTNDVKVSGSGKWNRETGHVTATLDVVDDQGLTATVTVTYDDYEPDAVIALTGSSGGKRIAATAP</sequence>
<evidence type="ECO:0000256" key="2">
    <source>
        <dbReference type="ARBA" id="ARBA00022801"/>
    </source>
</evidence>
<dbReference type="Pfam" id="PF08386">
    <property type="entry name" value="Abhydrolase_4"/>
    <property type="match status" value="1"/>
</dbReference>
<evidence type="ECO:0000256" key="1">
    <source>
        <dbReference type="ARBA" id="ARBA00010088"/>
    </source>
</evidence>
<comment type="caution">
    <text evidence="6">The sequence shown here is derived from an EMBL/GenBank/DDBJ whole genome shotgun (WGS) entry which is preliminary data.</text>
</comment>
<dbReference type="SUPFAM" id="SSF53474">
    <property type="entry name" value="alpha/beta-Hydrolases"/>
    <property type="match status" value="1"/>
</dbReference>
<dbReference type="AlphaFoldDB" id="A0A5M3VQ16"/>
<evidence type="ECO:0000259" key="5">
    <source>
        <dbReference type="Pfam" id="PF08386"/>
    </source>
</evidence>
<accession>A0A5M3VQ16</accession>
<keyword evidence="7" id="KW-1185">Reference proteome</keyword>
<evidence type="ECO:0000313" key="7">
    <source>
        <dbReference type="Proteomes" id="UP000334990"/>
    </source>
</evidence>
<dbReference type="OrthoDB" id="9796770at2"/>
<dbReference type="GO" id="GO:0016787">
    <property type="term" value="F:hydrolase activity"/>
    <property type="evidence" value="ECO:0007669"/>
    <property type="project" value="UniProtKB-KW"/>
</dbReference>
<reference evidence="6 7" key="1">
    <citation type="submission" date="2019-10" db="EMBL/GenBank/DDBJ databases">
        <title>Whole genome shotgun sequence of Acrocarpospora corrugata NBRC 13972.</title>
        <authorList>
            <person name="Ichikawa N."/>
            <person name="Kimura A."/>
            <person name="Kitahashi Y."/>
            <person name="Komaki H."/>
            <person name="Oguchi A."/>
        </authorList>
    </citation>
    <scope>NUCLEOTIDE SEQUENCE [LARGE SCALE GENOMIC DNA]</scope>
    <source>
        <strain evidence="6 7">NBRC 13972</strain>
    </source>
</reference>
<dbReference type="Gene3D" id="3.40.50.1820">
    <property type="entry name" value="alpha/beta hydrolase"/>
    <property type="match status" value="1"/>
</dbReference>
<dbReference type="InterPro" id="IPR029058">
    <property type="entry name" value="AB_hydrolase_fold"/>
</dbReference>
<dbReference type="InterPro" id="IPR051601">
    <property type="entry name" value="Serine_prot/Carboxylest_S33"/>
</dbReference>
<dbReference type="EMBL" id="BLAD01000035">
    <property type="protein sequence ID" value="GER98109.1"/>
    <property type="molecule type" value="Genomic_DNA"/>
</dbReference>
<protein>
    <recommendedName>
        <fullName evidence="8">AB hydrolase-1 domain-containing protein</fullName>
    </recommendedName>
</protein>
<evidence type="ECO:0000259" key="4">
    <source>
        <dbReference type="Pfam" id="PF00561"/>
    </source>
</evidence>
<keyword evidence="2" id="KW-0378">Hydrolase</keyword>
<dbReference type="Pfam" id="PF00561">
    <property type="entry name" value="Abhydrolase_1"/>
    <property type="match status" value="1"/>
</dbReference>
<name>A0A5M3VQ16_9ACTN</name>
<feature type="chain" id="PRO_5024357279" description="AB hydrolase-1 domain-containing protein" evidence="3">
    <location>
        <begin position="27"/>
        <end position="652"/>
    </location>
</feature>
<feature type="domain" description="AB hydrolase-1" evidence="4">
    <location>
        <begin position="83"/>
        <end position="237"/>
    </location>
</feature>
<comment type="similarity">
    <text evidence="1">Belongs to the peptidase S33 family.</text>
</comment>
<evidence type="ECO:0000256" key="3">
    <source>
        <dbReference type="SAM" id="SignalP"/>
    </source>
</evidence>
<evidence type="ECO:0008006" key="8">
    <source>
        <dbReference type="Google" id="ProtNLM"/>
    </source>
</evidence>
<dbReference type="Proteomes" id="UP000334990">
    <property type="component" value="Unassembled WGS sequence"/>
</dbReference>
<dbReference type="InterPro" id="IPR000073">
    <property type="entry name" value="AB_hydrolase_1"/>
</dbReference>
<feature type="signal peptide" evidence="3">
    <location>
        <begin position="1"/>
        <end position="26"/>
    </location>
</feature>
<dbReference type="PANTHER" id="PTHR43248">
    <property type="entry name" value="2-SUCCINYL-6-HYDROXY-2,4-CYCLOHEXADIENE-1-CARBOXYLATE SYNTHASE"/>
    <property type="match status" value="1"/>
</dbReference>
<gene>
    <name evidence="6" type="ORF">Acor_01710</name>
</gene>
<proteinExistence type="inferred from homology"/>